<reference evidence="1 2" key="1">
    <citation type="journal article" date="2007" name="Int. J. Syst. Evol. Microbiol.">
        <title>Paenibacillus ginsengarvi sp. nov., isolated from soil from ginseng cultivation.</title>
        <authorList>
            <person name="Yoon M.H."/>
            <person name="Ten L.N."/>
            <person name="Im W.T."/>
        </authorList>
    </citation>
    <scope>NUCLEOTIDE SEQUENCE [LARGE SCALE GENOMIC DNA]</scope>
    <source>
        <strain evidence="1 2">KCTC 13059</strain>
    </source>
</reference>
<dbReference type="AlphaFoldDB" id="A0A3B0BRI4"/>
<dbReference type="OrthoDB" id="9812969at2"/>
<dbReference type="Proteomes" id="UP000282311">
    <property type="component" value="Unassembled WGS sequence"/>
</dbReference>
<comment type="caution">
    <text evidence="1">The sequence shown here is derived from an EMBL/GenBank/DDBJ whole genome shotgun (WGS) entry which is preliminary data.</text>
</comment>
<accession>A0A3B0BRI4</accession>
<proteinExistence type="predicted"/>
<protein>
    <recommendedName>
        <fullName evidence="3">DUF2634 domain-containing protein</fullName>
    </recommendedName>
</protein>
<dbReference type="RefSeq" id="WP_120750190.1">
    <property type="nucleotide sequence ID" value="NZ_RBAH01000023.1"/>
</dbReference>
<evidence type="ECO:0000313" key="1">
    <source>
        <dbReference type="EMBL" id="RKN74994.1"/>
    </source>
</evidence>
<dbReference type="Pfam" id="PF10934">
    <property type="entry name" value="Sheath_initiator"/>
    <property type="match status" value="1"/>
</dbReference>
<keyword evidence="2" id="KW-1185">Reference proteome</keyword>
<sequence>MRYRKLTNGDYTFGRREQNFVSDIDAVAQAIRTNLLLLQGEWWEDTEKGLPLFQRILGQPGVPDSVRAADLLVQDVMLQTTGVIRIKNLQSSYKNRAYQFACEVDTVYGALSLQEKVIPQEVII</sequence>
<name>A0A3B0BRI4_9BACL</name>
<evidence type="ECO:0000313" key="2">
    <source>
        <dbReference type="Proteomes" id="UP000282311"/>
    </source>
</evidence>
<organism evidence="1 2">
    <name type="scientific">Paenibacillus ginsengarvi</name>
    <dbReference type="NCBI Taxonomy" id="400777"/>
    <lineage>
        <taxon>Bacteria</taxon>
        <taxon>Bacillati</taxon>
        <taxon>Bacillota</taxon>
        <taxon>Bacilli</taxon>
        <taxon>Bacillales</taxon>
        <taxon>Paenibacillaceae</taxon>
        <taxon>Paenibacillus</taxon>
    </lineage>
</organism>
<dbReference type="EMBL" id="RBAH01000023">
    <property type="protein sequence ID" value="RKN74994.1"/>
    <property type="molecule type" value="Genomic_DNA"/>
</dbReference>
<gene>
    <name evidence="1" type="ORF">D7M11_26005</name>
</gene>
<dbReference type="InterPro" id="IPR020288">
    <property type="entry name" value="Sheath_initiator"/>
</dbReference>
<evidence type="ECO:0008006" key="3">
    <source>
        <dbReference type="Google" id="ProtNLM"/>
    </source>
</evidence>